<gene>
    <name evidence="2" type="ORF">GCM10008905_28110</name>
</gene>
<dbReference type="InterPro" id="IPR006121">
    <property type="entry name" value="HMA_dom"/>
</dbReference>
<dbReference type="Pfam" id="PF00403">
    <property type="entry name" value="HMA"/>
    <property type="match status" value="1"/>
</dbReference>
<dbReference type="CDD" id="cd00371">
    <property type="entry name" value="HMA"/>
    <property type="match status" value="1"/>
</dbReference>
<name>A0ABN1J4R2_9CLOT</name>
<dbReference type="InterPro" id="IPR036163">
    <property type="entry name" value="HMA_dom_sf"/>
</dbReference>
<reference evidence="2 3" key="1">
    <citation type="journal article" date="2019" name="Int. J. Syst. Evol. Microbiol.">
        <title>The Global Catalogue of Microorganisms (GCM) 10K type strain sequencing project: providing services to taxonomists for standard genome sequencing and annotation.</title>
        <authorList>
            <consortium name="The Broad Institute Genomics Platform"/>
            <consortium name="The Broad Institute Genome Sequencing Center for Infectious Disease"/>
            <person name="Wu L."/>
            <person name="Ma J."/>
        </authorList>
    </citation>
    <scope>NUCLEOTIDE SEQUENCE [LARGE SCALE GENOMIC DNA]</scope>
    <source>
        <strain evidence="2 3">JCM 1405</strain>
    </source>
</reference>
<evidence type="ECO:0000313" key="2">
    <source>
        <dbReference type="EMBL" id="GAA0728789.1"/>
    </source>
</evidence>
<dbReference type="PROSITE" id="PS50846">
    <property type="entry name" value="HMA_2"/>
    <property type="match status" value="1"/>
</dbReference>
<accession>A0ABN1J4R2</accession>
<protein>
    <submittedName>
        <fullName evidence="2">Heavy-metal-associated domain-containing protein</fullName>
    </submittedName>
</protein>
<feature type="domain" description="HMA" evidence="1">
    <location>
        <begin position="1"/>
        <end position="67"/>
    </location>
</feature>
<dbReference type="SUPFAM" id="SSF55008">
    <property type="entry name" value="HMA, heavy metal-associated domain"/>
    <property type="match status" value="1"/>
</dbReference>
<dbReference type="Proteomes" id="UP001500339">
    <property type="component" value="Unassembled WGS sequence"/>
</dbReference>
<dbReference type="Gene3D" id="3.30.70.100">
    <property type="match status" value="1"/>
</dbReference>
<proteinExistence type="predicted"/>
<evidence type="ECO:0000259" key="1">
    <source>
        <dbReference type="PROSITE" id="PS50846"/>
    </source>
</evidence>
<sequence length="67" mass="7577">MKSVIKVFNMKNTTDISRVRNAISNNEGIIACQINSEKGEVSVVYDDYFVSLEQIMESIENLGYTIL</sequence>
<evidence type="ECO:0000313" key="3">
    <source>
        <dbReference type="Proteomes" id="UP001500339"/>
    </source>
</evidence>
<comment type="caution">
    <text evidence="2">The sequence shown here is derived from an EMBL/GenBank/DDBJ whole genome shotgun (WGS) entry which is preliminary data.</text>
</comment>
<keyword evidence="3" id="KW-1185">Reference proteome</keyword>
<organism evidence="2 3">
    <name type="scientific">Clostridium malenominatum</name>
    <dbReference type="NCBI Taxonomy" id="1539"/>
    <lineage>
        <taxon>Bacteria</taxon>
        <taxon>Bacillati</taxon>
        <taxon>Bacillota</taxon>
        <taxon>Clostridia</taxon>
        <taxon>Eubacteriales</taxon>
        <taxon>Clostridiaceae</taxon>
        <taxon>Clostridium</taxon>
    </lineage>
</organism>
<dbReference type="EMBL" id="BAAACF010000003">
    <property type="protein sequence ID" value="GAA0728789.1"/>
    <property type="molecule type" value="Genomic_DNA"/>
</dbReference>
<dbReference type="RefSeq" id="WP_343770646.1">
    <property type="nucleotide sequence ID" value="NZ_BAAACF010000003.1"/>
</dbReference>